<dbReference type="EMBL" id="CH476606">
    <property type="protein sequence ID" value="EAU30706.1"/>
    <property type="molecule type" value="Genomic_DNA"/>
</dbReference>
<dbReference type="GeneID" id="4323399"/>
<dbReference type="PANTHER" id="PTHR35340:SF5">
    <property type="entry name" value="ASST-DOMAIN-CONTAINING PROTEIN"/>
    <property type="match status" value="1"/>
</dbReference>
<organism evidence="1 2">
    <name type="scientific">Aspergillus terreus (strain NIH 2624 / FGSC A1156)</name>
    <dbReference type="NCBI Taxonomy" id="341663"/>
    <lineage>
        <taxon>Eukaryota</taxon>
        <taxon>Fungi</taxon>
        <taxon>Dikarya</taxon>
        <taxon>Ascomycota</taxon>
        <taxon>Pezizomycotina</taxon>
        <taxon>Eurotiomycetes</taxon>
        <taxon>Eurotiomycetidae</taxon>
        <taxon>Eurotiales</taxon>
        <taxon>Aspergillaceae</taxon>
        <taxon>Aspergillus</taxon>
        <taxon>Aspergillus subgen. Circumdati</taxon>
    </lineage>
</organism>
<dbReference type="InterPro" id="IPR039535">
    <property type="entry name" value="ASST-like"/>
</dbReference>
<name>Q0CCL0_ASPTN</name>
<dbReference type="InterPro" id="IPR053143">
    <property type="entry name" value="Arylsulfate_ST"/>
</dbReference>
<dbReference type="OMA" id="HWGPRVF"/>
<sequence>MVMDLKVQHYRGQDYLTFWAGDDDGTRGIGSYYMVPTLTMHLNRPQLTAQLNSSYEVAHVVSAANGHDGDVHEFKITDHGTALLTVYDIVPADLTPVGGPADGWIYDGLFQEIDIDTGALLFEWRARDHHALDESFYPLDEDHGTPAAPYDYFHINSVDKHPTTGNYLVSSRYLHTVTCIAPTGDILWILGGKRNMFAPVDDLATAFTWQHDARWLSPTEISLLDNGAHEHLRTSDHSRGYRIALDLDPAARTAAVTAVYDAPGRFSAHSQGNLQRLAASQNVFVGWGKAAAFTEFDADGAEVLCHAHYAPRVFFWFGWVKSYRVFKTSRWTGRPTLPPDIAVDDAARMVYVSWNGATDVAGWALQTHGADDGFRTVQYVPKRGFETALDVAGVDGYLRVVAVGFDGEEMEDGVSQVFTVSHGTSTDTLGAVDEPLQHALVGACALGAVLAACWKSRLCLRARTQSFR</sequence>
<dbReference type="Pfam" id="PF14269">
    <property type="entry name" value="Arylsulfotran_2"/>
    <property type="match status" value="1"/>
</dbReference>
<dbReference type="Proteomes" id="UP000007963">
    <property type="component" value="Unassembled WGS sequence"/>
</dbReference>
<dbReference type="OrthoDB" id="5427350at2759"/>
<protein>
    <recommendedName>
        <fullName evidence="3">ASST-domain-containing protein</fullName>
    </recommendedName>
</protein>
<evidence type="ECO:0000313" key="2">
    <source>
        <dbReference type="Proteomes" id="UP000007963"/>
    </source>
</evidence>
<dbReference type="STRING" id="341663.Q0CCL0"/>
<dbReference type="VEuPathDB" id="FungiDB:ATEG_08574"/>
<evidence type="ECO:0008006" key="3">
    <source>
        <dbReference type="Google" id="ProtNLM"/>
    </source>
</evidence>
<dbReference type="PANTHER" id="PTHR35340">
    <property type="entry name" value="PQQ ENZYME REPEAT PROTEIN-RELATED"/>
    <property type="match status" value="1"/>
</dbReference>
<gene>
    <name evidence="1" type="ORF">ATEG_08574</name>
</gene>
<reference evidence="2" key="1">
    <citation type="submission" date="2005-09" db="EMBL/GenBank/DDBJ databases">
        <title>Annotation of the Aspergillus terreus NIH2624 genome.</title>
        <authorList>
            <person name="Birren B.W."/>
            <person name="Lander E.S."/>
            <person name="Galagan J.E."/>
            <person name="Nusbaum C."/>
            <person name="Devon K."/>
            <person name="Henn M."/>
            <person name="Ma L.-J."/>
            <person name="Jaffe D.B."/>
            <person name="Butler J."/>
            <person name="Alvarez P."/>
            <person name="Gnerre S."/>
            <person name="Grabherr M."/>
            <person name="Kleber M."/>
            <person name="Mauceli E.W."/>
            <person name="Brockman W."/>
            <person name="Rounsley S."/>
            <person name="Young S.K."/>
            <person name="LaButti K."/>
            <person name="Pushparaj V."/>
            <person name="DeCaprio D."/>
            <person name="Crawford M."/>
            <person name="Koehrsen M."/>
            <person name="Engels R."/>
            <person name="Montgomery P."/>
            <person name="Pearson M."/>
            <person name="Howarth C."/>
            <person name="Larson L."/>
            <person name="Luoma S."/>
            <person name="White J."/>
            <person name="Alvarado L."/>
            <person name="Kodira C.D."/>
            <person name="Zeng Q."/>
            <person name="Oleary S."/>
            <person name="Yandava C."/>
            <person name="Denning D.W."/>
            <person name="Nierman W.C."/>
            <person name="Milne T."/>
            <person name="Madden K."/>
        </authorList>
    </citation>
    <scope>NUCLEOTIDE SEQUENCE [LARGE SCALE GENOMIC DNA]</scope>
    <source>
        <strain evidence="2">NIH 2624 / FGSC A1156</strain>
    </source>
</reference>
<proteinExistence type="predicted"/>
<dbReference type="AlphaFoldDB" id="Q0CCL0"/>
<evidence type="ECO:0000313" key="1">
    <source>
        <dbReference type="EMBL" id="EAU30706.1"/>
    </source>
</evidence>
<accession>Q0CCL0</accession>
<dbReference type="HOGENOM" id="CLU_018249_0_1_1"/>
<dbReference type="RefSeq" id="XP_001217160.1">
    <property type="nucleotide sequence ID" value="XM_001217159.1"/>
</dbReference>
<dbReference type="eggNOG" id="ENOG502QPU9">
    <property type="taxonomic scope" value="Eukaryota"/>
</dbReference>